<keyword evidence="10" id="KW-1185">Reference proteome</keyword>
<comment type="similarity">
    <text evidence="5">Belongs to the SAT4 family.</text>
</comment>
<feature type="transmembrane region" description="Helical" evidence="7">
    <location>
        <begin position="20"/>
        <end position="42"/>
    </location>
</feature>
<comment type="subcellular location">
    <subcellularLocation>
        <location evidence="1">Membrane</location>
        <topology evidence="1">Multi-pass membrane protein</topology>
    </subcellularLocation>
</comment>
<feature type="transmembrane region" description="Helical" evidence="7">
    <location>
        <begin position="253"/>
        <end position="274"/>
    </location>
</feature>
<gene>
    <name evidence="9" type="ORF">K469DRAFT_631712</name>
</gene>
<evidence type="ECO:0000313" key="10">
    <source>
        <dbReference type="Proteomes" id="UP000800200"/>
    </source>
</evidence>
<evidence type="ECO:0000313" key="9">
    <source>
        <dbReference type="EMBL" id="KAF2185803.1"/>
    </source>
</evidence>
<accession>A0A6A6E3R0</accession>
<evidence type="ECO:0000256" key="2">
    <source>
        <dbReference type="ARBA" id="ARBA00022692"/>
    </source>
</evidence>
<dbReference type="PANTHER" id="PTHR33048:SF47">
    <property type="entry name" value="INTEGRAL MEMBRANE PROTEIN-RELATED"/>
    <property type="match status" value="1"/>
</dbReference>
<evidence type="ECO:0000256" key="3">
    <source>
        <dbReference type="ARBA" id="ARBA00022989"/>
    </source>
</evidence>
<evidence type="ECO:0000256" key="5">
    <source>
        <dbReference type="ARBA" id="ARBA00038359"/>
    </source>
</evidence>
<feature type="domain" description="Rhodopsin" evidence="8">
    <location>
        <begin position="38"/>
        <end position="273"/>
    </location>
</feature>
<dbReference type="Pfam" id="PF20684">
    <property type="entry name" value="Fung_rhodopsin"/>
    <property type="match status" value="1"/>
</dbReference>
<feature type="region of interest" description="Disordered" evidence="6">
    <location>
        <begin position="292"/>
        <end position="360"/>
    </location>
</feature>
<sequence>MPPPPGKVSNFDHPENRDQEIIVVNAVFLTLMILAVAMRFFVRRTADSKVGWDGLMCIIAALASIAHSGLMISSLSIGYGRHLWDIRAITLTQEKALRMNQISMTYVIAVGFAKLYVLLLYLRFFKVIRFTAILIWFGIVFNILFFLAFLGVVIGQALKCIGLGALTNPFCGNVNKATAIQAAINVFLDFYILFIPLQQVYSLKVTTRKKLGVAAVFGVGSLACFVSVVRLGWSVKNLHESDHFWSAILTSEMSAAEINIVIIAPCLIFMPAFIKASKTGLSTLRTRLLSSRSGSKGSINRTASQDAIVDTPGDNDREIRKQQSIELRFVRESSDSTTPSTTVPPQSYHPSKTNISVHHQ</sequence>
<dbReference type="EMBL" id="ML994632">
    <property type="protein sequence ID" value="KAF2185803.1"/>
    <property type="molecule type" value="Genomic_DNA"/>
</dbReference>
<reference evidence="9" key="1">
    <citation type="journal article" date="2020" name="Stud. Mycol.">
        <title>101 Dothideomycetes genomes: a test case for predicting lifestyles and emergence of pathogens.</title>
        <authorList>
            <person name="Haridas S."/>
            <person name="Albert R."/>
            <person name="Binder M."/>
            <person name="Bloem J."/>
            <person name="Labutti K."/>
            <person name="Salamov A."/>
            <person name="Andreopoulos B."/>
            <person name="Baker S."/>
            <person name="Barry K."/>
            <person name="Bills G."/>
            <person name="Bluhm B."/>
            <person name="Cannon C."/>
            <person name="Castanera R."/>
            <person name="Culley D."/>
            <person name="Daum C."/>
            <person name="Ezra D."/>
            <person name="Gonzalez J."/>
            <person name="Henrissat B."/>
            <person name="Kuo A."/>
            <person name="Liang C."/>
            <person name="Lipzen A."/>
            <person name="Lutzoni F."/>
            <person name="Magnuson J."/>
            <person name="Mondo S."/>
            <person name="Nolan M."/>
            <person name="Ohm R."/>
            <person name="Pangilinan J."/>
            <person name="Park H.-J."/>
            <person name="Ramirez L."/>
            <person name="Alfaro M."/>
            <person name="Sun H."/>
            <person name="Tritt A."/>
            <person name="Yoshinaga Y."/>
            <person name="Zwiers L.-H."/>
            <person name="Turgeon B."/>
            <person name="Goodwin S."/>
            <person name="Spatafora J."/>
            <person name="Crous P."/>
            <person name="Grigoriev I."/>
        </authorList>
    </citation>
    <scope>NUCLEOTIDE SEQUENCE</scope>
    <source>
        <strain evidence="9">CBS 207.26</strain>
    </source>
</reference>
<dbReference type="AlphaFoldDB" id="A0A6A6E3R0"/>
<feature type="compositionally biased region" description="Basic and acidic residues" evidence="6">
    <location>
        <begin position="314"/>
        <end position="334"/>
    </location>
</feature>
<feature type="transmembrane region" description="Helical" evidence="7">
    <location>
        <begin position="178"/>
        <end position="201"/>
    </location>
</feature>
<dbReference type="Proteomes" id="UP000800200">
    <property type="component" value="Unassembled WGS sequence"/>
</dbReference>
<keyword evidence="4 7" id="KW-0472">Membrane</keyword>
<evidence type="ECO:0000256" key="1">
    <source>
        <dbReference type="ARBA" id="ARBA00004141"/>
    </source>
</evidence>
<name>A0A6A6E3R0_9PEZI</name>
<feature type="transmembrane region" description="Helical" evidence="7">
    <location>
        <begin position="213"/>
        <end position="233"/>
    </location>
</feature>
<dbReference type="InterPro" id="IPR049326">
    <property type="entry name" value="Rhodopsin_dom_fungi"/>
</dbReference>
<dbReference type="InterPro" id="IPR052337">
    <property type="entry name" value="SAT4-like"/>
</dbReference>
<proteinExistence type="inferred from homology"/>
<evidence type="ECO:0000256" key="7">
    <source>
        <dbReference type="SAM" id="Phobius"/>
    </source>
</evidence>
<evidence type="ECO:0000256" key="6">
    <source>
        <dbReference type="SAM" id="MobiDB-lite"/>
    </source>
</evidence>
<evidence type="ECO:0000256" key="4">
    <source>
        <dbReference type="ARBA" id="ARBA00023136"/>
    </source>
</evidence>
<feature type="compositionally biased region" description="Low complexity" evidence="6">
    <location>
        <begin position="335"/>
        <end position="345"/>
    </location>
</feature>
<dbReference type="GO" id="GO:0016020">
    <property type="term" value="C:membrane"/>
    <property type="evidence" value="ECO:0007669"/>
    <property type="project" value="UniProtKB-SubCell"/>
</dbReference>
<organism evidence="9 10">
    <name type="scientific">Zopfia rhizophila CBS 207.26</name>
    <dbReference type="NCBI Taxonomy" id="1314779"/>
    <lineage>
        <taxon>Eukaryota</taxon>
        <taxon>Fungi</taxon>
        <taxon>Dikarya</taxon>
        <taxon>Ascomycota</taxon>
        <taxon>Pezizomycotina</taxon>
        <taxon>Dothideomycetes</taxon>
        <taxon>Dothideomycetes incertae sedis</taxon>
        <taxon>Zopfiaceae</taxon>
        <taxon>Zopfia</taxon>
    </lineage>
</organism>
<keyword evidence="2 7" id="KW-0812">Transmembrane</keyword>
<feature type="transmembrane region" description="Helical" evidence="7">
    <location>
        <begin position="99"/>
        <end position="122"/>
    </location>
</feature>
<evidence type="ECO:0000259" key="8">
    <source>
        <dbReference type="Pfam" id="PF20684"/>
    </source>
</evidence>
<feature type="transmembrane region" description="Helical" evidence="7">
    <location>
        <begin position="54"/>
        <end position="79"/>
    </location>
</feature>
<dbReference type="PANTHER" id="PTHR33048">
    <property type="entry name" value="PTH11-LIKE INTEGRAL MEMBRANE PROTEIN (AFU_ORTHOLOGUE AFUA_5G11245)"/>
    <property type="match status" value="1"/>
</dbReference>
<protein>
    <recommendedName>
        <fullName evidence="8">Rhodopsin domain-containing protein</fullName>
    </recommendedName>
</protein>
<feature type="transmembrane region" description="Helical" evidence="7">
    <location>
        <begin position="134"/>
        <end position="158"/>
    </location>
</feature>
<keyword evidence="3 7" id="KW-1133">Transmembrane helix</keyword>
<dbReference type="OrthoDB" id="444631at2759"/>
<feature type="compositionally biased region" description="Polar residues" evidence="6">
    <location>
        <begin position="348"/>
        <end position="360"/>
    </location>
</feature>